<keyword evidence="5" id="KW-0804">Transcription</keyword>
<accession>A0A0M9WNG1</accession>
<gene>
    <name evidence="8" type="ORF">Z051_14215</name>
</gene>
<evidence type="ECO:0000256" key="6">
    <source>
        <dbReference type="SAM" id="MobiDB-lite"/>
    </source>
</evidence>
<dbReference type="PATRIC" id="fig|1441923.3.peg.3111"/>
<name>A0A0M9WNG1_RHORH</name>
<feature type="region of interest" description="Disordered" evidence="6">
    <location>
        <begin position="194"/>
        <end position="250"/>
    </location>
</feature>
<dbReference type="AlphaFoldDB" id="A0A0M9WNG1"/>
<keyword evidence="4" id="KW-0010">Activator</keyword>
<dbReference type="SUPFAM" id="SSF53850">
    <property type="entry name" value="Periplasmic binding protein-like II"/>
    <property type="match status" value="1"/>
</dbReference>
<evidence type="ECO:0000313" key="9">
    <source>
        <dbReference type="Proteomes" id="UP000037712"/>
    </source>
</evidence>
<dbReference type="GO" id="GO:0032993">
    <property type="term" value="C:protein-DNA complex"/>
    <property type="evidence" value="ECO:0007669"/>
    <property type="project" value="TreeGrafter"/>
</dbReference>
<dbReference type="PANTHER" id="PTHR30346">
    <property type="entry name" value="TRANSCRIPTIONAL DUAL REGULATOR HCAR-RELATED"/>
    <property type="match status" value="1"/>
</dbReference>
<proteinExistence type="inferred from homology"/>
<organism evidence="8 9">
    <name type="scientific">Rhodococcus rhodochrous KG-21</name>
    <dbReference type="NCBI Taxonomy" id="1441923"/>
    <lineage>
        <taxon>Bacteria</taxon>
        <taxon>Bacillati</taxon>
        <taxon>Actinomycetota</taxon>
        <taxon>Actinomycetes</taxon>
        <taxon>Mycobacteriales</taxon>
        <taxon>Nocardiaceae</taxon>
        <taxon>Rhodococcus</taxon>
    </lineage>
</organism>
<evidence type="ECO:0000256" key="5">
    <source>
        <dbReference type="ARBA" id="ARBA00023163"/>
    </source>
</evidence>
<evidence type="ECO:0000256" key="4">
    <source>
        <dbReference type="ARBA" id="ARBA00023159"/>
    </source>
</evidence>
<dbReference type="PANTHER" id="PTHR30346:SF0">
    <property type="entry name" value="HCA OPERON TRANSCRIPTIONAL ACTIVATOR HCAR"/>
    <property type="match status" value="1"/>
</dbReference>
<feature type="domain" description="LysR substrate-binding" evidence="7">
    <location>
        <begin position="22"/>
        <end position="194"/>
    </location>
</feature>
<keyword evidence="3" id="KW-0238">DNA-binding</keyword>
<dbReference type="CDD" id="cd08414">
    <property type="entry name" value="PBP2_LTTR_aromatics_like"/>
    <property type="match status" value="1"/>
</dbReference>
<evidence type="ECO:0000256" key="3">
    <source>
        <dbReference type="ARBA" id="ARBA00023125"/>
    </source>
</evidence>
<protein>
    <submittedName>
        <fullName evidence="8">LysR family transcriptional regulator</fullName>
    </submittedName>
</protein>
<comment type="similarity">
    <text evidence="1">Belongs to the LysR transcriptional regulatory family.</text>
</comment>
<comment type="caution">
    <text evidence="8">The sequence shown here is derived from an EMBL/GenBank/DDBJ whole genome shotgun (WGS) entry which is preliminary data.</text>
</comment>
<dbReference type="GO" id="GO:0003677">
    <property type="term" value="F:DNA binding"/>
    <property type="evidence" value="ECO:0007669"/>
    <property type="project" value="UniProtKB-KW"/>
</dbReference>
<reference evidence="9" key="2">
    <citation type="submission" date="2015-01" db="EMBL/GenBank/DDBJ databases">
        <title>Draft genome sequence of potential hydrocarbon metabolising strain of Rhodococcus rhodochrous.</title>
        <authorList>
            <person name="Aggarwal R.K."/>
            <person name="Dawar C."/>
        </authorList>
    </citation>
    <scope>NUCLEOTIDE SEQUENCE [LARGE SCALE GENOMIC DNA]</scope>
    <source>
        <strain evidence="9">KG-21</strain>
    </source>
</reference>
<dbReference type="EMBL" id="AZYO01000035">
    <property type="protein sequence ID" value="KOS55531.1"/>
    <property type="molecule type" value="Genomic_DNA"/>
</dbReference>
<dbReference type="Pfam" id="PF03466">
    <property type="entry name" value="LysR_substrate"/>
    <property type="match status" value="1"/>
</dbReference>
<evidence type="ECO:0000256" key="1">
    <source>
        <dbReference type="ARBA" id="ARBA00009437"/>
    </source>
</evidence>
<keyword evidence="2" id="KW-0805">Transcription regulation</keyword>
<dbReference type="InterPro" id="IPR005119">
    <property type="entry name" value="LysR_subst-bd"/>
</dbReference>
<evidence type="ECO:0000313" key="8">
    <source>
        <dbReference type="EMBL" id="KOS55531.1"/>
    </source>
</evidence>
<feature type="compositionally biased region" description="Basic residues" evidence="6">
    <location>
        <begin position="230"/>
        <end position="250"/>
    </location>
</feature>
<sequence length="250" mass="27431">MSEKSAPAFRLGYVPGVTPGKWARVWAERIPDVPLELVPVAAAAGESAVRDGTVDAAVLRLPLPREGLSVINLYTETSVVVVPEEHAVAAVDELTVADLAEETVLHPRDDVLDWAHLPGQEAFERPATTETAVSYVASEVGVLVVPQSLARLYHRRDLTYRPVTDAPQSQVGLVWLSERTTELVEEFVGIVRGRTANSSRGRQDESQPKQKRRGERQGSQPKKVVGDKKPKTRRGNAGRPKSAGRARRRR</sequence>
<evidence type="ECO:0000259" key="7">
    <source>
        <dbReference type="Pfam" id="PF03466"/>
    </source>
</evidence>
<dbReference type="GO" id="GO:0003700">
    <property type="term" value="F:DNA-binding transcription factor activity"/>
    <property type="evidence" value="ECO:0007669"/>
    <property type="project" value="TreeGrafter"/>
</dbReference>
<reference evidence="8 9" key="1">
    <citation type="journal article" date="2015" name="Genome Announc.">
        <title>Draft Genome Sequence of Rhodococcus rhodochrous Strain KG-21, a Soil Isolate from Oil Fields of Krishna-Godavari Basin, India.</title>
        <authorList>
            <person name="Dawar C."/>
            <person name="Aggarwal R.K."/>
        </authorList>
    </citation>
    <scope>NUCLEOTIDE SEQUENCE [LARGE SCALE GENOMIC DNA]</scope>
    <source>
        <strain evidence="8 9">KG-21</strain>
    </source>
</reference>
<dbReference type="Proteomes" id="UP000037712">
    <property type="component" value="Unassembled WGS sequence"/>
</dbReference>
<dbReference type="RefSeq" id="WP_054373257.1">
    <property type="nucleotide sequence ID" value="NZ_AZYO01000035.1"/>
</dbReference>
<dbReference type="Gene3D" id="3.40.190.10">
    <property type="entry name" value="Periplasmic binding protein-like II"/>
    <property type="match status" value="2"/>
</dbReference>
<evidence type="ECO:0000256" key="2">
    <source>
        <dbReference type="ARBA" id="ARBA00023015"/>
    </source>
</evidence>